<dbReference type="RefSeq" id="WP_256401951.1">
    <property type="nucleotide sequence ID" value="NZ_JANHJR010000004.1"/>
</dbReference>
<dbReference type="AlphaFoldDB" id="A0ABD6DRU7"/>
<keyword evidence="3" id="KW-1185">Reference proteome</keyword>
<reference evidence="2 3" key="1">
    <citation type="journal article" date="2019" name="Int. J. Syst. Evol. Microbiol.">
        <title>The Global Catalogue of Microorganisms (GCM) 10K type strain sequencing project: providing services to taxonomists for standard genome sequencing and annotation.</title>
        <authorList>
            <consortium name="The Broad Institute Genomics Platform"/>
            <consortium name="The Broad Institute Genome Sequencing Center for Infectious Disease"/>
            <person name="Wu L."/>
            <person name="Ma J."/>
        </authorList>
    </citation>
    <scope>NUCLEOTIDE SEQUENCE [LARGE SCALE GENOMIC DNA]</scope>
    <source>
        <strain evidence="2 3">CGMCC 1.10390</strain>
    </source>
</reference>
<proteinExistence type="predicted"/>
<gene>
    <name evidence="2" type="ORF">ACFSBL_17890</name>
</gene>
<protein>
    <submittedName>
        <fullName evidence="2">Uncharacterized protein</fullName>
    </submittedName>
</protein>
<feature type="transmembrane region" description="Helical" evidence="1">
    <location>
        <begin position="12"/>
        <end position="35"/>
    </location>
</feature>
<comment type="caution">
    <text evidence="2">The sequence shown here is derived from an EMBL/GenBank/DDBJ whole genome shotgun (WGS) entry which is preliminary data.</text>
</comment>
<organism evidence="2 3">
    <name type="scientific">Haloarchaeobius litoreus</name>
    <dbReference type="NCBI Taxonomy" id="755306"/>
    <lineage>
        <taxon>Archaea</taxon>
        <taxon>Methanobacteriati</taxon>
        <taxon>Methanobacteriota</taxon>
        <taxon>Stenosarchaea group</taxon>
        <taxon>Halobacteria</taxon>
        <taxon>Halobacteriales</taxon>
        <taxon>Halorubellaceae</taxon>
        <taxon>Haloarchaeobius</taxon>
    </lineage>
</organism>
<dbReference type="Proteomes" id="UP001597034">
    <property type="component" value="Unassembled WGS sequence"/>
</dbReference>
<keyword evidence="1" id="KW-1133">Transmembrane helix</keyword>
<feature type="transmembrane region" description="Helical" evidence="1">
    <location>
        <begin position="41"/>
        <end position="62"/>
    </location>
</feature>
<evidence type="ECO:0000313" key="2">
    <source>
        <dbReference type="EMBL" id="MFD1647566.1"/>
    </source>
</evidence>
<dbReference type="EMBL" id="JBHUDO010000004">
    <property type="protein sequence ID" value="MFD1647566.1"/>
    <property type="molecule type" value="Genomic_DNA"/>
</dbReference>
<evidence type="ECO:0000313" key="3">
    <source>
        <dbReference type="Proteomes" id="UP001597034"/>
    </source>
</evidence>
<accession>A0ABD6DRU7</accession>
<name>A0ABD6DRU7_9EURY</name>
<sequence length="63" mass="6617">MGTGPTDRIRGIAFLLSGVVAAVLIVYILVVPGSFASLHPLPLMLLLLLTMVVAFSQALGLLR</sequence>
<keyword evidence="1" id="KW-0472">Membrane</keyword>
<evidence type="ECO:0000256" key="1">
    <source>
        <dbReference type="SAM" id="Phobius"/>
    </source>
</evidence>
<keyword evidence="1" id="KW-0812">Transmembrane</keyword>